<keyword evidence="1" id="KW-0812">Transmembrane</keyword>
<gene>
    <name evidence="3" type="ORF">GA0070620_0278</name>
</gene>
<keyword evidence="1" id="KW-0472">Membrane</keyword>
<protein>
    <recommendedName>
        <fullName evidence="2">DUF4396 domain-containing protein</fullName>
    </recommendedName>
</protein>
<accession>A0A1C3MWY9</accession>
<sequence>MILQPTWLVVLSWVVLIVGLASTVVIVVDHLVLRYHQPAKVMEVVWPASALYFGPAAVLAYRQWGRPQSPRWLRRHRTPPRRPPHAGTIIETLHCATHCLIGAIVGTLFVFSLSLEILEKRLWPEFIADYVFAVLTGIAFRYFTEAGAGGRRARAAIRRFFRGDLLSVSVFEFALLGWLAVMEFVVFHETLQPSSPVFWFIVQLGLIIGFFAAWPPTLWLVRSGAKAEPGTPQQVVVRRRP</sequence>
<dbReference type="InterPro" id="IPR025509">
    <property type="entry name" value="DUF4396"/>
</dbReference>
<feature type="transmembrane region" description="Helical" evidence="1">
    <location>
        <begin position="85"/>
        <end position="114"/>
    </location>
</feature>
<feature type="domain" description="DUF4396" evidence="2">
    <location>
        <begin position="89"/>
        <end position="226"/>
    </location>
</feature>
<keyword evidence="4" id="KW-1185">Reference proteome</keyword>
<dbReference type="AlphaFoldDB" id="A0A1C3MWY9"/>
<evidence type="ECO:0000313" key="4">
    <source>
        <dbReference type="Proteomes" id="UP000199393"/>
    </source>
</evidence>
<proteinExistence type="predicted"/>
<dbReference type="EMBL" id="LT598496">
    <property type="protein sequence ID" value="SBV24837.1"/>
    <property type="molecule type" value="Genomic_DNA"/>
</dbReference>
<feature type="transmembrane region" description="Helical" evidence="1">
    <location>
        <begin position="7"/>
        <end position="32"/>
    </location>
</feature>
<dbReference type="Proteomes" id="UP000199393">
    <property type="component" value="Chromosome I"/>
</dbReference>
<organism evidence="3 4">
    <name type="scientific">Micromonospora krabiensis</name>
    <dbReference type="NCBI Taxonomy" id="307121"/>
    <lineage>
        <taxon>Bacteria</taxon>
        <taxon>Bacillati</taxon>
        <taxon>Actinomycetota</taxon>
        <taxon>Actinomycetes</taxon>
        <taxon>Micromonosporales</taxon>
        <taxon>Micromonosporaceae</taxon>
        <taxon>Micromonospora</taxon>
    </lineage>
</organism>
<evidence type="ECO:0000313" key="3">
    <source>
        <dbReference type="EMBL" id="SBV24837.1"/>
    </source>
</evidence>
<feature type="transmembrane region" description="Helical" evidence="1">
    <location>
        <begin position="126"/>
        <end position="144"/>
    </location>
</feature>
<dbReference type="OrthoDB" id="345021at2"/>
<name>A0A1C3MWY9_9ACTN</name>
<reference evidence="4" key="1">
    <citation type="submission" date="2016-06" db="EMBL/GenBank/DDBJ databases">
        <authorList>
            <person name="Varghese N."/>
        </authorList>
    </citation>
    <scope>NUCLEOTIDE SEQUENCE [LARGE SCALE GENOMIC DNA]</scope>
    <source>
        <strain evidence="4">DSM 45344</strain>
    </source>
</reference>
<dbReference type="Pfam" id="PF14342">
    <property type="entry name" value="DUF4396"/>
    <property type="match status" value="1"/>
</dbReference>
<feature type="transmembrane region" description="Helical" evidence="1">
    <location>
        <begin position="44"/>
        <end position="64"/>
    </location>
</feature>
<feature type="transmembrane region" description="Helical" evidence="1">
    <location>
        <begin position="165"/>
        <end position="185"/>
    </location>
</feature>
<dbReference type="RefSeq" id="WP_091587771.1">
    <property type="nucleotide sequence ID" value="NZ_JBHRWG010000002.1"/>
</dbReference>
<evidence type="ECO:0000256" key="1">
    <source>
        <dbReference type="SAM" id="Phobius"/>
    </source>
</evidence>
<evidence type="ECO:0000259" key="2">
    <source>
        <dbReference type="Pfam" id="PF14342"/>
    </source>
</evidence>
<feature type="transmembrane region" description="Helical" evidence="1">
    <location>
        <begin position="197"/>
        <end position="221"/>
    </location>
</feature>
<keyword evidence="1" id="KW-1133">Transmembrane helix</keyword>